<evidence type="ECO:0000256" key="2">
    <source>
        <dbReference type="SAM" id="MobiDB-lite"/>
    </source>
</evidence>
<keyword evidence="4" id="KW-1185">Reference proteome</keyword>
<proteinExistence type="inferred from homology"/>
<dbReference type="GO" id="GO:0005634">
    <property type="term" value="C:nucleus"/>
    <property type="evidence" value="ECO:0007669"/>
    <property type="project" value="TreeGrafter"/>
</dbReference>
<dbReference type="EMBL" id="JAPZBU010000006">
    <property type="protein sequence ID" value="KAJ5396725.1"/>
    <property type="molecule type" value="Genomic_DNA"/>
</dbReference>
<evidence type="ECO:0000313" key="4">
    <source>
        <dbReference type="Proteomes" id="UP001147747"/>
    </source>
</evidence>
<reference evidence="3" key="2">
    <citation type="journal article" date="2023" name="IMA Fungus">
        <title>Comparative genomic study of the Penicillium genus elucidates a diverse pangenome and 15 lateral gene transfer events.</title>
        <authorList>
            <person name="Petersen C."/>
            <person name="Sorensen T."/>
            <person name="Nielsen M.R."/>
            <person name="Sondergaard T.E."/>
            <person name="Sorensen J.L."/>
            <person name="Fitzpatrick D.A."/>
            <person name="Frisvad J.C."/>
            <person name="Nielsen K.L."/>
        </authorList>
    </citation>
    <scope>NUCLEOTIDE SEQUENCE</scope>
    <source>
        <strain evidence="3">IBT 29677</strain>
    </source>
</reference>
<feature type="compositionally biased region" description="Basic and acidic residues" evidence="2">
    <location>
        <begin position="47"/>
        <end position="56"/>
    </location>
</feature>
<sequence length="117" mass="13543">MPVTLQKVHKHISKKRGVVNALHEYIYRDAEELAQLKQERRKGRPPTKREEVLGQRTETEEKEFKIGFWVPDLTEMDVLVALKKWNGKWSGLSPVKFVRLVQGGEKKDSTFPPNGMS</sequence>
<dbReference type="PANTHER" id="PTHR13349:SF2">
    <property type="entry name" value="TRANSLATION MACHINERY-ASSOCIATED PROTEIN 16"/>
    <property type="match status" value="1"/>
</dbReference>
<evidence type="ECO:0008006" key="5">
    <source>
        <dbReference type="Google" id="ProtNLM"/>
    </source>
</evidence>
<dbReference type="InterPro" id="IPR021346">
    <property type="entry name" value="Tma16"/>
</dbReference>
<dbReference type="Proteomes" id="UP001147747">
    <property type="component" value="Unassembled WGS sequence"/>
</dbReference>
<dbReference type="Pfam" id="PF11176">
    <property type="entry name" value="Tma16"/>
    <property type="match status" value="1"/>
</dbReference>
<comment type="caution">
    <text evidence="3">The sequence shown here is derived from an EMBL/GenBank/DDBJ whole genome shotgun (WGS) entry which is preliminary data.</text>
</comment>
<comment type="similarity">
    <text evidence="1">Belongs to the TMA16 family.</text>
</comment>
<feature type="region of interest" description="Disordered" evidence="2">
    <location>
        <begin position="36"/>
        <end position="56"/>
    </location>
</feature>
<evidence type="ECO:0000256" key="1">
    <source>
        <dbReference type="ARBA" id="ARBA00034127"/>
    </source>
</evidence>
<organism evidence="3 4">
    <name type="scientific">Penicillium cosmopolitanum</name>
    <dbReference type="NCBI Taxonomy" id="1131564"/>
    <lineage>
        <taxon>Eukaryota</taxon>
        <taxon>Fungi</taxon>
        <taxon>Dikarya</taxon>
        <taxon>Ascomycota</taxon>
        <taxon>Pezizomycotina</taxon>
        <taxon>Eurotiomycetes</taxon>
        <taxon>Eurotiomycetidae</taxon>
        <taxon>Eurotiales</taxon>
        <taxon>Aspergillaceae</taxon>
        <taxon>Penicillium</taxon>
    </lineage>
</organism>
<dbReference type="AlphaFoldDB" id="A0A9W9W131"/>
<dbReference type="PANTHER" id="PTHR13349">
    <property type="entry name" value="TRANSLATION MACHINERY-ASSOCIATED PROTEIN 16"/>
    <property type="match status" value="1"/>
</dbReference>
<dbReference type="GeneID" id="81368455"/>
<name>A0A9W9W131_9EURO</name>
<reference evidence="3" key="1">
    <citation type="submission" date="2022-12" db="EMBL/GenBank/DDBJ databases">
        <authorList>
            <person name="Petersen C."/>
        </authorList>
    </citation>
    <scope>NUCLEOTIDE SEQUENCE</scope>
    <source>
        <strain evidence="3">IBT 29677</strain>
    </source>
</reference>
<accession>A0A9W9W131</accession>
<protein>
    <recommendedName>
        <fullName evidence="5">Translation machinery-associated protein 16</fullName>
    </recommendedName>
</protein>
<evidence type="ECO:0000313" key="3">
    <source>
        <dbReference type="EMBL" id="KAJ5396725.1"/>
    </source>
</evidence>
<dbReference type="OrthoDB" id="270284at2759"/>
<dbReference type="InterPro" id="IPR038356">
    <property type="entry name" value="Tma16_sf"/>
</dbReference>
<gene>
    <name evidence="3" type="ORF">N7509_004838</name>
</gene>
<dbReference type="Gene3D" id="1.20.1440.170">
    <property type="entry name" value="Translation machinery-associated protein 16-like"/>
    <property type="match status" value="1"/>
</dbReference>
<dbReference type="RefSeq" id="XP_056488777.1">
    <property type="nucleotide sequence ID" value="XM_056629475.1"/>
</dbReference>